<reference evidence="4 5" key="1">
    <citation type="submission" date="2013-11" db="EMBL/GenBank/DDBJ databases">
        <title>The Damaraland mole rat (Fukomys damarensis) genome and evolution of African mole rats.</title>
        <authorList>
            <person name="Gladyshev V.N."/>
            <person name="Fang X."/>
        </authorList>
    </citation>
    <scope>NUCLEOTIDE SEQUENCE [LARGE SCALE GENOMIC DNA]</scope>
    <source>
        <tissue evidence="4">Liver</tissue>
    </source>
</reference>
<evidence type="ECO:0000313" key="5">
    <source>
        <dbReference type="Proteomes" id="UP000028990"/>
    </source>
</evidence>
<name>A0A091DXL0_FUKDA</name>
<dbReference type="AlphaFoldDB" id="A0A091DXL0"/>
<gene>
    <name evidence="4" type="ORF">H920_01731</name>
</gene>
<dbReference type="PANTHER" id="PTHR45893">
    <property type="entry name" value="POLYCOMB GROUP RING FINGER PROTEIN"/>
    <property type="match status" value="1"/>
</dbReference>
<evidence type="ECO:0000313" key="4">
    <source>
        <dbReference type="EMBL" id="KFO36849.1"/>
    </source>
</evidence>
<keyword evidence="2" id="KW-0539">Nucleus</keyword>
<dbReference type="GO" id="GO:0005634">
    <property type="term" value="C:nucleus"/>
    <property type="evidence" value="ECO:0007669"/>
    <property type="project" value="UniProtKB-SubCell"/>
</dbReference>
<feature type="region of interest" description="Disordered" evidence="3">
    <location>
        <begin position="1"/>
        <end position="36"/>
    </location>
</feature>
<evidence type="ECO:0000256" key="2">
    <source>
        <dbReference type="ARBA" id="ARBA00023242"/>
    </source>
</evidence>
<evidence type="ECO:0000256" key="1">
    <source>
        <dbReference type="ARBA" id="ARBA00004123"/>
    </source>
</evidence>
<accession>A0A091DXL0</accession>
<comment type="subcellular location">
    <subcellularLocation>
        <location evidence="1">Nucleus</location>
    </subcellularLocation>
</comment>
<evidence type="ECO:0000256" key="3">
    <source>
        <dbReference type="SAM" id="MobiDB-lite"/>
    </source>
</evidence>
<dbReference type="EMBL" id="KN121214">
    <property type="protein sequence ID" value="KFO36849.1"/>
    <property type="molecule type" value="Genomic_DNA"/>
</dbReference>
<dbReference type="InterPro" id="IPR051507">
    <property type="entry name" value="PcG_RING_finger"/>
</dbReference>
<organism evidence="4 5">
    <name type="scientific">Fukomys damarensis</name>
    <name type="common">Damaraland mole rat</name>
    <name type="synonym">Cryptomys damarensis</name>
    <dbReference type="NCBI Taxonomy" id="885580"/>
    <lineage>
        <taxon>Eukaryota</taxon>
        <taxon>Metazoa</taxon>
        <taxon>Chordata</taxon>
        <taxon>Craniata</taxon>
        <taxon>Vertebrata</taxon>
        <taxon>Euteleostomi</taxon>
        <taxon>Mammalia</taxon>
        <taxon>Eutheria</taxon>
        <taxon>Euarchontoglires</taxon>
        <taxon>Glires</taxon>
        <taxon>Rodentia</taxon>
        <taxon>Hystricomorpha</taxon>
        <taxon>Bathyergidae</taxon>
        <taxon>Fukomys</taxon>
    </lineage>
</organism>
<protein>
    <submittedName>
        <fullName evidence="4">Polycomb group RING finger protein 3</fullName>
    </submittedName>
</protein>
<sequence>MLCKTALGSPETKADDSSKKETAEEKQEEDNDYHRSDEHLCLECNSSKLRGLKRKWIHCSAQALCCTQRSSSLSSSNFQSFNELDNEDILGKEHTLKFVVVTPRRFKKPPPTRLHYRPRMDLL</sequence>
<feature type="compositionally biased region" description="Basic and acidic residues" evidence="3">
    <location>
        <begin position="12"/>
        <end position="25"/>
    </location>
</feature>
<keyword evidence="5" id="KW-1185">Reference proteome</keyword>
<dbReference type="Gene3D" id="3.10.20.90">
    <property type="entry name" value="Phosphatidylinositol 3-kinase Catalytic Subunit, Chain A, domain 1"/>
    <property type="match status" value="1"/>
</dbReference>
<dbReference type="Proteomes" id="UP000028990">
    <property type="component" value="Unassembled WGS sequence"/>
</dbReference>
<proteinExistence type="predicted"/>